<organism evidence="8 9">
    <name type="scientific">Chitinophaga costaii</name>
    <dbReference type="NCBI Taxonomy" id="1335309"/>
    <lineage>
        <taxon>Bacteria</taxon>
        <taxon>Pseudomonadati</taxon>
        <taxon>Bacteroidota</taxon>
        <taxon>Chitinophagia</taxon>
        <taxon>Chitinophagales</taxon>
        <taxon>Chitinophagaceae</taxon>
        <taxon>Chitinophaga</taxon>
    </lineage>
</organism>
<dbReference type="AlphaFoldDB" id="A0A1C3ZSN3"/>
<reference evidence="8 9" key="1">
    <citation type="submission" date="2016-08" db="EMBL/GenBank/DDBJ databases">
        <authorList>
            <person name="Seilhamer J.J."/>
        </authorList>
    </citation>
    <scope>NUCLEOTIDE SEQUENCE [LARGE SCALE GENOMIC DNA]</scope>
    <source>
        <strain evidence="8 9">A37T2</strain>
    </source>
</reference>
<dbReference type="SMART" id="SM00448">
    <property type="entry name" value="REC"/>
    <property type="match status" value="1"/>
</dbReference>
<dbReference type="CDD" id="cd17574">
    <property type="entry name" value="REC_OmpR"/>
    <property type="match status" value="1"/>
</dbReference>
<dbReference type="SMART" id="SM00862">
    <property type="entry name" value="Trans_reg_C"/>
    <property type="match status" value="1"/>
</dbReference>
<dbReference type="CDD" id="cd00383">
    <property type="entry name" value="trans_reg_C"/>
    <property type="match status" value="1"/>
</dbReference>
<dbReference type="Pfam" id="PF00486">
    <property type="entry name" value="Trans_reg_C"/>
    <property type="match status" value="1"/>
</dbReference>
<dbReference type="GO" id="GO:0000976">
    <property type="term" value="F:transcription cis-regulatory region binding"/>
    <property type="evidence" value="ECO:0007669"/>
    <property type="project" value="TreeGrafter"/>
</dbReference>
<evidence type="ECO:0000259" key="7">
    <source>
        <dbReference type="PROSITE" id="PS51755"/>
    </source>
</evidence>
<dbReference type="InterPro" id="IPR016032">
    <property type="entry name" value="Sig_transdc_resp-reg_C-effctor"/>
</dbReference>
<dbReference type="STRING" id="1335309.GA0116948_101534"/>
<dbReference type="Gene3D" id="1.10.10.10">
    <property type="entry name" value="Winged helix-like DNA-binding domain superfamily/Winged helix DNA-binding domain"/>
    <property type="match status" value="1"/>
</dbReference>
<dbReference type="Gene3D" id="3.40.50.2300">
    <property type="match status" value="1"/>
</dbReference>
<dbReference type="EMBL" id="FMAR01000001">
    <property type="protein sequence ID" value="SCB85399.1"/>
    <property type="molecule type" value="Genomic_DNA"/>
</dbReference>
<dbReference type="InterPro" id="IPR011006">
    <property type="entry name" value="CheY-like_superfamily"/>
</dbReference>
<keyword evidence="1 4" id="KW-0597">Phosphoprotein</keyword>
<evidence type="ECO:0000259" key="6">
    <source>
        <dbReference type="PROSITE" id="PS50110"/>
    </source>
</evidence>
<protein>
    <submittedName>
        <fullName evidence="8">DNA-binding response regulator, OmpR family, contains REC and winged-helix (WHTH) domain</fullName>
    </submittedName>
</protein>
<gene>
    <name evidence="8" type="ORF">GA0116948_101534</name>
</gene>
<dbReference type="OrthoDB" id="9790442at2"/>
<feature type="domain" description="Response regulatory" evidence="6">
    <location>
        <begin position="4"/>
        <end position="118"/>
    </location>
</feature>
<dbReference type="InterPro" id="IPR001867">
    <property type="entry name" value="OmpR/PhoB-type_DNA-bd"/>
</dbReference>
<evidence type="ECO:0000256" key="3">
    <source>
        <dbReference type="ARBA" id="ARBA00023125"/>
    </source>
</evidence>
<dbReference type="SUPFAM" id="SSF52172">
    <property type="entry name" value="CheY-like"/>
    <property type="match status" value="1"/>
</dbReference>
<feature type="domain" description="OmpR/PhoB-type" evidence="7">
    <location>
        <begin position="127"/>
        <end position="227"/>
    </location>
</feature>
<keyword evidence="9" id="KW-1185">Reference proteome</keyword>
<sequence length="242" mass="28253">MKAGILLVEDDHFFAKVLKRYLEKADYEVICCENGERGWETFQQRPFDACLLDVMMPGKDGFELAREIRQKDGHVPLFFISSRFMEEDKMMGFNSGADGYLGKPFNFEELALRIKVFLKRARLQPDRRLLYHIGTLTFDYTELKILHPESGTCVCLPPKEADLLKYLCENANKKVRRETILMHVWGVDDFFVGRSMDVYMTRLRKHFRVDPSVKIETMHGLGFKFSFDNKTRPSYTTAALHN</sequence>
<dbReference type="InterPro" id="IPR036388">
    <property type="entry name" value="WH-like_DNA-bd_sf"/>
</dbReference>
<evidence type="ECO:0000256" key="4">
    <source>
        <dbReference type="PROSITE-ProRule" id="PRU00169"/>
    </source>
</evidence>
<dbReference type="PANTHER" id="PTHR48111:SF40">
    <property type="entry name" value="PHOSPHATE REGULON TRANSCRIPTIONAL REGULATORY PROTEIN PHOB"/>
    <property type="match status" value="1"/>
</dbReference>
<feature type="modified residue" description="4-aspartylphosphate" evidence="4">
    <location>
        <position position="53"/>
    </location>
</feature>
<dbReference type="GO" id="GO:0006355">
    <property type="term" value="P:regulation of DNA-templated transcription"/>
    <property type="evidence" value="ECO:0007669"/>
    <property type="project" value="InterPro"/>
</dbReference>
<dbReference type="RefSeq" id="WP_089708685.1">
    <property type="nucleotide sequence ID" value="NZ_FMAR01000001.1"/>
</dbReference>
<dbReference type="Proteomes" id="UP000242818">
    <property type="component" value="Unassembled WGS sequence"/>
</dbReference>
<dbReference type="InterPro" id="IPR039420">
    <property type="entry name" value="WalR-like"/>
</dbReference>
<dbReference type="GO" id="GO:0000156">
    <property type="term" value="F:phosphorelay response regulator activity"/>
    <property type="evidence" value="ECO:0007669"/>
    <property type="project" value="TreeGrafter"/>
</dbReference>
<proteinExistence type="predicted"/>
<evidence type="ECO:0000256" key="1">
    <source>
        <dbReference type="ARBA" id="ARBA00022553"/>
    </source>
</evidence>
<dbReference type="PANTHER" id="PTHR48111">
    <property type="entry name" value="REGULATOR OF RPOS"/>
    <property type="match status" value="1"/>
</dbReference>
<evidence type="ECO:0000313" key="9">
    <source>
        <dbReference type="Proteomes" id="UP000242818"/>
    </source>
</evidence>
<dbReference type="PROSITE" id="PS50110">
    <property type="entry name" value="RESPONSE_REGULATORY"/>
    <property type="match status" value="1"/>
</dbReference>
<evidence type="ECO:0000256" key="2">
    <source>
        <dbReference type="ARBA" id="ARBA00023012"/>
    </source>
</evidence>
<dbReference type="GO" id="GO:0005829">
    <property type="term" value="C:cytosol"/>
    <property type="evidence" value="ECO:0007669"/>
    <property type="project" value="TreeGrafter"/>
</dbReference>
<evidence type="ECO:0000313" key="8">
    <source>
        <dbReference type="EMBL" id="SCB85399.1"/>
    </source>
</evidence>
<dbReference type="GO" id="GO:0032993">
    <property type="term" value="C:protein-DNA complex"/>
    <property type="evidence" value="ECO:0007669"/>
    <property type="project" value="TreeGrafter"/>
</dbReference>
<dbReference type="Pfam" id="PF00072">
    <property type="entry name" value="Response_reg"/>
    <property type="match status" value="1"/>
</dbReference>
<keyword evidence="3 5" id="KW-0238">DNA-binding</keyword>
<feature type="DNA-binding region" description="OmpR/PhoB-type" evidence="5">
    <location>
        <begin position="127"/>
        <end position="227"/>
    </location>
</feature>
<dbReference type="SUPFAM" id="SSF46894">
    <property type="entry name" value="C-terminal effector domain of the bipartite response regulators"/>
    <property type="match status" value="1"/>
</dbReference>
<evidence type="ECO:0000256" key="5">
    <source>
        <dbReference type="PROSITE-ProRule" id="PRU01091"/>
    </source>
</evidence>
<accession>A0A1C3ZSN3</accession>
<name>A0A1C3ZSN3_9BACT</name>
<dbReference type="PROSITE" id="PS51755">
    <property type="entry name" value="OMPR_PHOB"/>
    <property type="match status" value="1"/>
</dbReference>
<dbReference type="InterPro" id="IPR001789">
    <property type="entry name" value="Sig_transdc_resp-reg_receiver"/>
</dbReference>
<keyword evidence="2" id="KW-0902">Two-component regulatory system</keyword>